<evidence type="ECO:0000313" key="4">
    <source>
        <dbReference type="Proteomes" id="UP000276260"/>
    </source>
</evidence>
<dbReference type="AlphaFoldDB" id="A0A3P3QRP0"/>
<dbReference type="Proteomes" id="UP000276260">
    <property type="component" value="Unassembled WGS sequence"/>
</dbReference>
<comment type="caution">
    <text evidence="3">The sequence shown here is derived from an EMBL/GenBank/DDBJ whole genome shotgun (WGS) entry which is preliminary data.</text>
</comment>
<organism evidence="3 4">
    <name type="scientific">Rheinheimera mesophila</name>
    <dbReference type="NCBI Taxonomy" id="1547515"/>
    <lineage>
        <taxon>Bacteria</taxon>
        <taxon>Pseudomonadati</taxon>
        <taxon>Pseudomonadota</taxon>
        <taxon>Gammaproteobacteria</taxon>
        <taxon>Chromatiales</taxon>
        <taxon>Chromatiaceae</taxon>
        <taxon>Rheinheimera</taxon>
    </lineage>
</organism>
<dbReference type="OrthoDB" id="9804504at2"/>
<dbReference type="EMBL" id="RRCF01000001">
    <property type="protein sequence ID" value="RRJ23199.1"/>
    <property type="molecule type" value="Genomic_DNA"/>
</dbReference>
<keyword evidence="4" id="KW-1185">Reference proteome</keyword>
<dbReference type="GO" id="GO:0010134">
    <property type="term" value="P:sulfate assimilation via adenylyl sulfate reduction"/>
    <property type="evidence" value="ECO:0007669"/>
    <property type="project" value="TreeGrafter"/>
</dbReference>
<accession>A0A3P3QRP0</accession>
<name>A0A3P3QRP0_9GAMM</name>
<proteinExistence type="predicted"/>
<dbReference type="InterPro" id="IPR059117">
    <property type="entry name" value="APS_kinase_dom"/>
</dbReference>
<dbReference type="EC" id="2.7.1.25" evidence="3"/>
<protein>
    <submittedName>
        <fullName evidence="3">Adenylyl-sulfate kinase</fullName>
        <ecNumber evidence="3">2.7.1.25</ecNumber>
    </submittedName>
</protein>
<dbReference type="PANTHER" id="PTHR42700:SF1">
    <property type="entry name" value="SULFATE ADENYLYLTRANSFERASE"/>
    <property type="match status" value="1"/>
</dbReference>
<dbReference type="GO" id="GO:0019379">
    <property type="term" value="P:sulfate assimilation, phosphoadenylyl sulfate reduction by phosphoadenylyl-sulfate reductase (thioredoxin)"/>
    <property type="evidence" value="ECO:0007669"/>
    <property type="project" value="TreeGrafter"/>
</dbReference>
<dbReference type="GO" id="GO:0005737">
    <property type="term" value="C:cytoplasm"/>
    <property type="evidence" value="ECO:0007669"/>
    <property type="project" value="TreeGrafter"/>
</dbReference>
<dbReference type="InterPro" id="IPR027417">
    <property type="entry name" value="P-loop_NTPase"/>
</dbReference>
<dbReference type="NCBIfam" id="NF004041">
    <property type="entry name" value="PRK05541.1"/>
    <property type="match status" value="1"/>
</dbReference>
<dbReference type="Pfam" id="PF01583">
    <property type="entry name" value="APS_kinase"/>
    <property type="match status" value="1"/>
</dbReference>
<gene>
    <name evidence="3" type="ORF">EIK76_03690</name>
</gene>
<dbReference type="SUPFAM" id="SSF52540">
    <property type="entry name" value="P-loop containing nucleoside triphosphate hydrolases"/>
    <property type="match status" value="1"/>
</dbReference>
<dbReference type="GO" id="GO:0004781">
    <property type="term" value="F:sulfate adenylyltransferase (ATP) activity"/>
    <property type="evidence" value="ECO:0007669"/>
    <property type="project" value="TreeGrafter"/>
</dbReference>
<keyword evidence="3" id="KW-0418">Kinase</keyword>
<sequence>MRTKRVESLSSKTLPQGKVLWLTGLSGSGKSTIAALIQNHLIELGRCPVMLDGDQIRAAIADPHWGYDNESRLIGSYRYARLASLFSSQGHIVIVPTISMFHEVQQWNRAHTPGYFEVYLRTMEQTRRSRDPKVLYRQQKQGQQQEMAGMDLHIEEPLTPDLLIDNDGDQTQIAIVANLIIDAFLNTPCTGQSGGQI</sequence>
<evidence type="ECO:0000313" key="3">
    <source>
        <dbReference type="EMBL" id="RRJ23199.1"/>
    </source>
</evidence>
<feature type="domain" description="APS kinase" evidence="2">
    <location>
        <begin position="16"/>
        <end position="165"/>
    </location>
</feature>
<dbReference type="PANTHER" id="PTHR42700">
    <property type="entry name" value="SULFATE ADENYLYLTRANSFERASE"/>
    <property type="match status" value="1"/>
</dbReference>
<dbReference type="InterPro" id="IPR050512">
    <property type="entry name" value="Sulf_AdTrans/APS_kinase"/>
</dbReference>
<keyword evidence="1 3" id="KW-0808">Transferase</keyword>
<dbReference type="GO" id="GO:0004020">
    <property type="term" value="F:adenylylsulfate kinase activity"/>
    <property type="evidence" value="ECO:0007669"/>
    <property type="project" value="UniProtKB-EC"/>
</dbReference>
<reference evidence="3 4" key="1">
    <citation type="submission" date="2018-11" db="EMBL/GenBank/DDBJ databases">
        <title>Draft genome analysis of Rheinheimera mesophila isolated from an industrial waste site.</title>
        <authorList>
            <person name="Yu Q."/>
            <person name="Qi Y."/>
            <person name="Zhang H."/>
            <person name="Lu Y."/>
            <person name="Pu J."/>
        </authorList>
    </citation>
    <scope>NUCLEOTIDE SEQUENCE [LARGE SCALE GENOMIC DNA]</scope>
    <source>
        <strain evidence="3 4">IITR13</strain>
    </source>
</reference>
<dbReference type="Gene3D" id="3.40.50.300">
    <property type="entry name" value="P-loop containing nucleotide triphosphate hydrolases"/>
    <property type="match status" value="1"/>
</dbReference>
<evidence type="ECO:0000256" key="1">
    <source>
        <dbReference type="ARBA" id="ARBA00022679"/>
    </source>
</evidence>
<evidence type="ECO:0000259" key="2">
    <source>
        <dbReference type="Pfam" id="PF01583"/>
    </source>
</evidence>